<feature type="compositionally biased region" description="Low complexity" evidence="3">
    <location>
        <begin position="283"/>
        <end position="292"/>
    </location>
</feature>
<feature type="compositionally biased region" description="Acidic residues" evidence="3">
    <location>
        <begin position="358"/>
        <end position="367"/>
    </location>
</feature>
<dbReference type="OMA" id="SMDSPYE"/>
<dbReference type="GO" id="GO:0005829">
    <property type="term" value="C:cytosol"/>
    <property type="evidence" value="ECO:0007669"/>
    <property type="project" value="GOC"/>
</dbReference>
<dbReference type="GO" id="GO:0003779">
    <property type="term" value="F:actin binding"/>
    <property type="evidence" value="ECO:0007669"/>
    <property type="project" value="UniProtKB-KW"/>
</dbReference>
<dbReference type="GeneID" id="16074611"/>
<dbReference type="KEGG" id="sre:PTSG_04711"/>
<feature type="compositionally biased region" description="Pro residues" evidence="3">
    <location>
        <begin position="293"/>
        <end position="351"/>
    </location>
</feature>
<feature type="compositionally biased region" description="Acidic residues" evidence="3">
    <location>
        <begin position="450"/>
        <end position="462"/>
    </location>
</feature>
<dbReference type="GO" id="GO:0055037">
    <property type="term" value="C:recycling endosome"/>
    <property type="evidence" value="ECO:0007669"/>
    <property type="project" value="TreeGrafter"/>
</dbReference>
<evidence type="ECO:0000313" key="5">
    <source>
        <dbReference type="EMBL" id="EGD73002.1"/>
    </source>
</evidence>
<evidence type="ECO:0000259" key="4">
    <source>
        <dbReference type="PROSITE" id="PS51082"/>
    </source>
</evidence>
<dbReference type="GO" id="GO:0005769">
    <property type="term" value="C:early endosome"/>
    <property type="evidence" value="ECO:0007669"/>
    <property type="project" value="InterPro"/>
</dbReference>
<feature type="compositionally biased region" description="Basic residues" evidence="3">
    <location>
        <begin position="435"/>
        <end position="447"/>
    </location>
</feature>
<evidence type="ECO:0000256" key="1">
    <source>
        <dbReference type="ARBA" id="ARBA00005602"/>
    </source>
</evidence>
<dbReference type="GO" id="GO:0042147">
    <property type="term" value="P:retrograde transport, endosome to Golgi"/>
    <property type="evidence" value="ECO:0007669"/>
    <property type="project" value="TreeGrafter"/>
</dbReference>
<dbReference type="GO" id="GO:0032456">
    <property type="term" value="P:endocytic recycling"/>
    <property type="evidence" value="ECO:0007669"/>
    <property type="project" value="TreeGrafter"/>
</dbReference>
<evidence type="ECO:0000256" key="3">
    <source>
        <dbReference type="SAM" id="MobiDB-lite"/>
    </source>
</evidence>
<feature type="compositionally biased region" description="Basic residues" evidence="3">
    <location>
        <begin position="390"/>
        <end position="400"/>
    </location>
</feature>
<dbReference type="PANTHER" id="PTHR23331">
    <property type="entry name" value="CXYORF1"/>
    <property type="match status" value="1"/>
</dbReference>
<dbReference type="PANTHER" id="PTHR23331:SF1">
    <property type="entry name" value="WASH COMPLEX SUBUNIT 1"/>
    <property type="match status" value="1"/>
</dbReference>
<dbReference type="InterPro" id="IPR021854">
    <property type="entry name" value="WASH1_WAHD"/>
</dbReference>
<dbReference type="Pfam" id="PF11945">
    <property type="entry name" value="WASH_WAHD"/>
    <property type="match status" value="1"/>
</dbReference>
<reference evidence="5" key="1">
    <citation type="submission" date="2009-08" db="EMBL/GenBank/DDBJ databases">
        <title>Annotation of Salpingoeca rosetta.</title>
        <authorList>
            <consortium name="The Broad Institute Genome Sequencing Platform"/>
            <person name="Russ C."/>
            <person name="Cuomo C."/>
            <person name="Burger G."/>
            <person name="Gray M.W."/>
            <person name="Holland P.W.H."/>
            <person name="King N."/>
            <person name="Lang F.B.F."/>
            <person name="Roger A.J."/>
            <person name="Ruiz-Trillo I."/>
            <person name="Young S.K."/>
            <person name="Zeng Q."/>
            <person name="Gargeya S."/>
            <person name="Alvarado L."/>
            <person name="Berlin A."/>
            <person name="Chapman S.B."/>
            <person name="Chen Z."/>
            <person name="Freedman E."/>
            <person name="Gellesch M."/>
            <person name="Goldberg J."/>
            <person name="Griggs A."/>
            <person name="Gujja S."/>
            <person name="Heilman E."/>
            <person name="Heiman D."/>
            <person name="Howarth C."/>
            <person name="Mehta T."/>
            <person name="Neiman D."/>
            <person name="Pearson M."/>
            <person name="Roberts A."/>
            <person name="Saif S."/>
            <person name="Shea T."/>
            <person name="Shenoy N."/>
            <person name="Sisk P."/>
            <person name="Stolte C."/>
            <person name="Sykes S."/>
            <person name="White J."/>
            <person name="Yandava C."/>
            <person name="Haas B."/>
            <person name="Nusbaum C."/>
            <person name="Birren B."/>
        </authorList>
    </citation>
    <scope>NUCLEOTIDE SEQUENCE [LARGE SCALE GENOMIC DNA]</scope>
    <source>
        <strain evidence="5">ATCC 50818</strain>
    </source>
</reference>
<evidence type="ECO:0000256" key="2">
    <source>
        <dbReference type="ARBA" id="ARBA00023203"/>
    </source>
</evidence>
<proteinExistence type="inferred from homology"/>
<organism evidence="6">
    <name type="scientific">Salpingoeca rosetta (strain ATCC 50818 / BSB-021)</name>
    <dbReference type="NCBI Taxonomy" id="946362"/>
    <lineage>
        <taxon>Eukaryota</taxon>
        <taxon>Choanoflagellata</taxon>
        <taxon>Craspedida</taxon>
        <taxon>Salpingoecidae</taxon>
        <taxon>Salpingoeca</taxon>
    </lineage>
</organism>
<dbReference type="GO" id="GO:0034314">
    <property type="term" value="P:Arp2/3 complex-mediated actin nucleation"/>
    <property type="evidence" value="ECO:0007669"/>
    <property type="project" value="InterPro"/>
</dbReference>
<feature type="domain" description="WH2" evidence="4">
    <location>
        <begin position="373"/>
        <end position="392"/>
    </location>
</feature>
<dbReference type="GO" id="GO:0006887">
    <property type="term" value="P:exocytosis"/>
    <property type="evidence" value="ECO:0007669"/>
    <property type="project" value="TreeGrafter"/>
</dbReference>
<dbReference type="InterPro" id="IPR003124">
    <property type="entry name" value="WH2_dom"/>
</dbReference>
<protein>
    <recommendedName>
        <fullName evidence="4">WH2 domain-containing protein</fullName>
    </recommendedName>
</protein>
<dbReference type="STRING" id="946362.F2U9H5"/>
<dbReference type="Proteomes" id="UP000007799">
    <property type="component" value="Unassembled WGS sequence"/>
</dbReference>
<dbReference type="EMBL" id="GL832965">
    <property type="protein sequence ID" value="EGD73002.1"/>
    <property type="molecule type" value="Genomic_DNA"/>
</dbReference>
<gene>
    <name evidence="5" type="ORF">PTSG_04711</name>
</gene>
<comment type="similarity">
    <text evidence="1">Belongs to the WASH1 family.</text>
</comment>
<dbReference type="AlphaFoldDB" id="F2U9H5"/>
<name>F2U9H5_SALR5</name>
<dbReference type="PROSITE" id="PS51082">
    <property type="entry name" value="WH2"/>
    <property type="match status" value="1"/>
</dbReference>
<keyword evidence="6" id="KW-1185">Reference proteome</keyword>
<feature type="compositionally biased region" description="Basic and acidic residues" evidence="3">
    <location>
        <begin position="401"/>
        <end position="416"/>
    </location>
</feature>
<keyword evidence="2" id="KW-0009">Actin-binding</keyword>
<dbReference type="GO" id="GO:0043014">
    <property type="term" value="F:alpha-tubulin binding"/>
    <property type="evidence" value="ECO:0007669"/>
    <property type="project" value="InterPro"/>
</dbReference>
<dbReference type="InParanoid" id="F2U9H5"/>
<dbReference type="OrthoDB" id="307871at2759"/>
<dbReference type="GO" id="GO:0043015">
    <property type="term" value="F:gamma-tubulin binding"/>
    <property type="evidence" value="ECO:0007669"/>
    <property type="project" value="TreeGrafter"/>
</dbReference>
<dbReference type="GO" id="GO:0071203">
    <property type="term" value="C:WASH complex"/>
    <property type="evidence" value="ECO:0007669"/>
    <property type="project" value="InterPro"/>
</dbReference>
<dbReference type="RefSeq" id="XP_004994033.1">
    <property type="nucleotide sequence ID" value="XM_004993976.1"/>
</dbReference>
<dbReference type="InterPro" id="IPR028290">
    <property type="entry name" value="WASH1"/>
</dbReference>
<accession>F2U9H5</accession>
<feature type="compositionally biased region" description="Acidic residues" evidence="3">
    <location>
        <begin position="489"/>
        <end position="506"/>
    </location>
</feature>
<feature type="region of interest" description="Disordered" evidence="3">
    <location>
        <begin position="283"/>
        <end position="506"/>
    </location>
</feature>
<evidence type="ECO:0000313" key="6">
    <source>
        <dbReference type="Proteomes" id="UP000007799"/>
    </source>
</evidence>
<dbReference type="FunCoup" id="F2U9H5">
    <property type="interactions" value="210"/>
</dbReference>
<sequence length="506" mass="54076">MPTQTQRVAVVAPNLREEESLLQAFDALEHLENVVNNVFNHISEAIDSNKKDLVDVNNRINLARAKVQKMVGSSMATTVYASAKYPGPAKLEPLPPLFDGEEPEPPFKPNTVTSRHPRVDREFMDNNSVIFSMKNNTVVRKRDQAITADEEELEGLGSLPKNLTSVSSLLLFNTTENPYKKYVTVDPLHGAVTKTRADVEQQKLLAAAPETLLKGERYEAIEGESYRYLPNLGAVPEIEAPSVLPDLAGVADLRFSEELNDTNIAPSRLMNVPTTADMDTAAPAEATAEGASAPPPPADSTAPPPPPPSTSAPPPPPPPDSGAPPPPPPPPPSDAPVPPPPPPATEAPLPPQGAGAAEESEEDEEPAETGGGGRSDLLAAIRGSSIKNLKSIKKQRKQKKKAEAKPASRGMDHMDMLKNALARRRSALHGDAPGKKKSKKKKAKKRKESSDEDESDDDDDDIPAPSRSLPTGDPLSALASTVPIIEADSGSDDGGGEWDDDEDDDY</sequence>
<dbReference type="eggNOG" id="ENOG502QSX3">
    <property type="taxonomic scope" value="Eukaryota"/>
</dbReference>